<proteinExistence type="predicted"/>
<evidence type="ECO:0000313" key="2">
    <source>
        <dbReference type="Proteomes" id="UP000178684"/>
    </source>
</evidence>
<gene>
    <name evidence="1" type="ORF">A3B18_02625</name>
</gene>
<dbReference type="Proteomes" id="UP000178684">
    <property type="component" value="Unassembled WGS sequence"/>
</dbReference>
<comment type="caution">
    <text evidence="1">The sequence shown here is derived from an EMBL/GenBank/DDBJ whole genome shotgun (WGS) entry which is preliminary data.</text>
</comment>
<dbReference type="AlphaFoldDB" id="A0A1F5X677"/>
<dbReference type="EMBL" id="MFIE01000007">
    <property type="protein sequence ID" value="OGF83061.1"/>
    <property type="molecule type" value="Genomic_DNA"/>
</dbReference>
<evidence type="ECO:0000313" key="1">
    <source>
        <dbReference type="EMBL" id="OGF83061.1"/>
    </source>
</evidence>
<protein>
    <submittedName>
        <fullName evidence="1">Uncharacterized protein</fullName>
    </submittedName>
</protein>
<reference evidence="1 2" key="1">
    <citation type="journal article" date="2016" name="Nat. Commun.">
        <title>Thousands of microbial genomes shed light on interconnected biogeochemical processes in an aquifer system.</title>
        <authorList>
            <person name="Anantharaman K."/>
            <person name="Brown C.T."/>
            <person name="Hug L.A."/>
            <person name="Sharon I."/>
            <person name="Castelle C.J."/>
            <person name="Probst A.J."/>
            <person name="Thomas B.C."/>
            <person name="Singh A."/>
            <person name="Wilkins M.J."/>
            <person name="Karaoz U."/>
            <person name="Brodie E.L."/>
            <person name="Williams K.H."/>
            <person name="Hubbard S.S."/>
            <person name="Banfield J.F."/>
        </authorList>
    </citation>
    <scope>NUCLEOTIDE SEQUENCE [LARGE SCALE GENOMIC DNA]</scope>
</reference>
<name>A0A1F5X677_9BACT</name>
<sequence>MPNERLLVNPQFPVVEGGTGVVGCPRNDAFTLLIVLWSAPNDDKRERIDCICDSVKAAFATNGTVKEAPDKNKAVETLKKVTAILFAAFFVRILMI</sequence>
<organism evidence="1 2">
    <name type="scientific">Candidatus Giovannonibacteria bacterium RIFCSPLOWO2_01_FULL_46_13</name>
    <dbReference type="NCBI Taxonomy" id="1798352"/>
    <lineage>
        <taxon>Bacteria</taxon>
        <taxon>Candidatus Giovannoniibacteriota</taxon>
    </lineage>
</organism>
<accession>A0A1F5X677</accession>